<dbReference type="EMBL" id="JBHRSK010000004">
    <property type="protein sequence ID" value="MFC2968013.1"/>
    <property type="molecule type" value="Genomic_DNA"/>
</dbReference>
<dbReference type="InterPro" id="IPR013216">
    <property type="entry name" value="Methyltransf_11"/>
</dbReference>
<dbReference type="GO" id="GO:0032259">
    <property type="term" value="P:methylation"/>
    <property type="evidence" value="ECO:0007669"/>
    <property type="project" value="UniProtKB-KW"/>
</dbReference>
<dbReference type="GO" id="GO:0008168">
    <property type="term" value="F:methyltransferase activity"/>
    <property type="evidence" value="ECO:0007669"/>
    <property type="project" value="UniProtKB-KW"/>
</dbReference>
<dbReference type="Pfam" id="PF08241">
    <property type="entry name" value="Methyltransf_11"/>
    <property type="match status" value="1"/>
</dbReference>
<feature type="domain" description="Methyltransferase type 11" evidence="1">
    <location>
        <begin position="44"/>
        <end position="140"/>
    </location>
</feature>
<keyword evidence="2" id="KW-0808">Transferase</keyword>
<keyword evidence="3" id="KW-1185">Reference proteome</keyword>
<dbReference type="InterPro" id="IPR050508">
    <property type="entry name" value="Methyltransf_Superfamily"/>
</dbReference>
<proteinExistence type="predicted"/>
<dbReference type="CDD" id="cd02440">
    <property type="entry name" value="AdoMet_MTases"/>
    <property type="match status" value="1"/>
</dbReference>
<evidence type="ECO:0000313" key="2">
    <source>
        <dbReference type="EMBL" id="MFC2968013.1"/>
    </source>
</evidence>
<accession>A0ABV7AGD2</accession>
<dbReference type="Proteomes" id="UP001595443">
    <property type="component" value="Unassembled WGS sequence"/>
</dbReference>
<dbReference type="EC" id="2.1.1.-" evidence="2"/>
<dbReference type="RefSeq" id="WP_377832659.1">
    <property type="nucleotide sequence ID" value="NZ_JBHRSK010000004.1"/>
</dbReference>
<protein>
    <submittedName>
        <fullName evidence="2">Class I SAM-dependent methyltransferase</fullName>
        <ecNumber evidence="2">2.1.1.-</ecNumber>
    </submittedName>
</protein>
<evidence type="ECO:0000259" key="1">
    <source>
        <dbReference type="Pfam" id="PF08241"/>
    </source>
</evidence>
<gene>
    <name evidence="2" type="ORF">ACFOES_07905</name>
</gene>
<keyword evidence="2" id="KW-0489">Methyltransferase</keyword>
<dbReference type="InterPro" id="IPR029063">
    <property type="entry name" value="SAM-dependent_MTases_sf"/>
</dbReference>
<sequence>MDIDAVRRSYRRWAPVYDRTFGAATNPGRRRAAAYLSKRGGSLLEVGVGTGLVLPLYGGDLAVTGVDYSEEMLAKAEEKVRDQGLTRIKALRQMDARQLDFPDASFDSVAAMHVLSVVPEPERVLSEMARVCKPGGKVVIVNHFSGNGGLLGLLEKLSARLENVIGWQSDFAIEHVLGEPRLVELERDRLPPIGMMTWLLLERKG</sequence>
<dbReference type="SUPFAM" id="SSF53335">
    <property type="entry name" value="S-adenosyl-L-methionine-dependent methyltransferases"/>
    <property type="match status" value="1"/>
</dbReference>
<comment type="caution">
    <text evidence="2">The sequence shown here is derived from an EMBL/GenBank/DDBJ whole genome shotgun (WGS) entry which is preliminary data.</text>
</comment>
<dbReference type="Gene3D" id="3.40.50.150">
    <property type="entry name" value="Vaccinia Virus protein VP39"/>
    <property type="match status" value="1"/>
</dbReference>
<reference evidence="3" key="1">
    <citation type="journal article" date="2019" name="Int. J. Syst. Evol. Microbiol.">
        <title>The Global Catalogue of Microorganisms (GCM) 10K type strain sequencing project: providing services to taxonomists for standard genome sequencing and annotation.</title>
        <authorList>
            <consortium name="The Broad Institute Genomics Platform"/>
            <consortium name="The Broad Institute Genome Sequencing Center for Infectious Disease"/>
            <person name="Wu L."/>
            <person name="Ma J."/>
        </authorList>
    </citation>
    <scope>NUCLEOTIDE SEQUENCE [LARGE SCALE GENOMIC DNA]</scope>
    <source>
        <strain evidence="3">KCTC 62192</strain>
    </source>
</reference>
<dbReference type="PANTHER" id="PTHR42912">
    <property type="entry name" value="METHYLTRANSFERASE"/>
    <property type="match status" value="1"/>
</dbReference>
<name>A0ABV7AGD2_9RHOB</name>
<organism evidence="2 3">
    <name type="scientific">Acidimangrovimonas pyrenivorans</name>
    <dbReference type="NCBI Taxonomy" id="2030798"/>
    <lineage>
        <taxon>Bacteria</taxon>
        <taxon>Pseudomonadati</taxon>
        <taxon>Pseudomonadota</taxon>
        <taxon>Alphaproteobacteria</taxon>
        <taxon>Rhodobacterales</taxon>
        <taxon>Paracoccaceae</taxon>
        <taxon>Acidimangrovimonas</taxon>
    </lineage>
</organism>
<evidence type="ECO:0000313" key="3">
    <source>
        <dbReference type="Proteomes" id="UP001595443"/>
    </source>
</evidence>